<organism evidence="1 2">
    <name type="scientific">Streptomyces avermitilis</name>
    <dbReference type="NCBI Taxonomy" id="33903"/>
    <lineage>
        <taxon>Bacteria</taxon>
        <taxon>Bacillati</taxon>
        <taxon>Actinomycetota</taxon>
        <taxon>Actinomycetes</taxon>
        <taxon>Kitasatosporales</taxon>
        <taxon>Streptomycetaceae</taxon>
        <taxon>Streptomyces</taxon>
    </lineage>
</organism>
<evidence type="ECO:0000313" key="2">
    <source>
        <dbReference type="Proteomes" id="UP000302139"/>
    </source>
</evidence>
<dbReference type="EMBL" id="BJHX01000001">
    <property type="protein sequence ID" value="GDY64630.1"/>
    <property type="molecule type" value="Genomic_DNA"/>
</dbReference>
<name>A0A4D4LXY2_STRAX</name>
<dbReference type="AlphaFoldDB" id="A0A4D4LXY2"/>
<sequence>MRTAGSVFAVALRGAGSHDTRGIGEELVRMRAFDALSVALGSARAGVQPDANVMPVAYNPGGGKRVQLTWQRYWNSPRYRQGAQPFVHPADPACPARPAACR</sequence>
<proteinExistence type="predicted"/>
<reference evidence="1 2" key="1">
    <citation type="submission" date="2019-04" db="EMBL/GenBank/DDBJ databases">
        <title>Draft genome sequences of Streptomyces avermitilis NBRC 14893.</title>
        <authorList>
            <person name="Komaki H."/>
            <person name="Tamura T."/>
            <person name="Hosoyama A."/>
        </authorList>
    </citation>
    <scope>NUCLEOTIDE SEQUENCE [LARGE SCALE GENOMIC DNA]</scope>
    <source>
        <strain evidence="1 2">NBRC 14893</strain>
    </source>
</reference>
<accession>A0A4D4LXY2</accession>
<evidence type="ECO:0000313" key="1">
    <source>
        <dbReference type="EMBL" id="GDY64630.1"/>
    </source>
</evidence>
<comment type="caution">
    <text evidence="1">The sequence shown here is derived from an EMBL/GenBank/DDBJ whole genome shotgun (WGS) entry which is preliminary data.</text>
</comment>
<protein>
    <submittedName>
        <fullName evidence="1">Uncharacterized protein</fullName>
    </submittedName>
</protein>
<dbReference type="Proteomes" id="UP000302139">
    <property type="component" value="Unassembled WGS sequence"/>
</dbReference>
<gene>
    <name evidence="1" type="ORF">SAV14893_040230</name>
</gene>